<comment type="caution">
    <text evidence="9">The sequence shown here is derived from an EMBL/GenBank/DDBJ whole genome shotgun (WGS) entry which is preliminary data.</text>
</comment>
<evidence type="ECO:0000256" key="8">
    <source>
        <dbReference type="SAM" id="SignalP"/>
    </source>
</evidence>
<evidence type="ECO:0000256" key="2">
    <source>
        <dbReference type="ARBA" id="ARBA00022448"/>
    </source>
</evidence>
<dbReference type="Proteomes" id="UP000187412">
    <property type="component" value="Unassembled WGS sequence"/>
</dbReference>
<keyword evidence="4 8" id="KW-0732">Signal</keyword>
<dbReference type="Gene3D" id="3.40.190.10">
    <property type="entry name" value="Periplasmic binding protein-like II"/>
    <property type="match status" value="2"/>
</dbReference>
<gene>
    <name evidence="9" type="ORF">BSK56_10510</name>
</gene>
<keyword evidence="10" id="KW-1185">Reference proteome</keyword>
<keyword evidence="6" id="KW-0564">Palmitate</keyword>
<keyword evidence="2" id="KW-0813">Transport</keyword>
<name>A0ABX3HG70_PAEBO</name>
<accession>A0ABX3HG70</accession>
<dbReference type="InterPro" id="IPR006059">
    <property type="entry name" value="SBP"/>
</dbReference>
<evidence type="ECO:0000256" key="7">
    <source>
        <dbReference type="ARBA" id="ARBA00023288"/>
    </source>
</evidence>
<dbReference type="InterPro" id="IPR006061">
    <property type="entry name" value="SBP_1_CS"/>
</dbReference>
<reference evidence="9 10" key="1">
    <citation type="submission" date="2016-10" db="EMBL/GenBank/DDBJ databases">
        <title>Paenibacillus species isolates.</title>
        <authorList>
            <person name="Beno S.M."/>
        </authorList>
    </citation>
    <scope>NUCLEOTIDE SEQUENCE [LARGE SCALE GENOMIC DNA]</scope>
    <source>
        <strain evidence="9 10">FSL H7-0744</strain>
    </source>
</reference>
<keyword evidence="7" id="KW-0449">Lipoprotein</keyword>
<proteinExistence type="inferred from homology"/>
<feature type="chain" id="PRO_5045422338" evidence="8">
    <location>
        <begin position="23"/>
        <end position="422"/>
    </location>
</feature>
<keyword evidence="3" id="KW-1003">Cell membrane</keyword>
<dbReference type="SUPFAM" id="SSF53850">
    <property type="entry name" value="Periplasmic binding protein-like II"/>
    <property type="match status" value="1"/>
</dbReference>
<dbReference type="PANTHER" id="PTHR43649">
    <property type="entry name" value="ARABINOSE-BINDING PROTEIN-RELATED"/>
    <property type="match status" value="1"/>
</dbReference>
<evidence type="ECO:0000256" key="6">
    <source>
        <dbReference type="ARBA" id="ARBA00023139"/>
    </source>
</evidence>
<dbReference type="InterPro" id="IPR050490">
    <property type="entry name" value="Bact_solute-bd_prot1"/>
</dbReference>
<evidence type="ECO:0000256" key="1">
    <source>
        <dbReference type="ARBA" id="ARBA00008520"/>
    </source>
</evidence>
<evidence type="ECO:0000256" key="5">
    <source>
        <dbReference type="ARBA" id="ARBA00023136"/>
    </source>
</evidence>
<comment type="similarity">
    <text evidence="1">Belongs to the bacterial solute-binding protein 1 family.</text>
</comment>
<dbReference type="EMBL" id="MPTB01000011">
    <property type="protein sequence ID" value="OMD48711.1"/>
    <property type="molecule type" value="Genomic_DNA"/>
</dbReference>
<dbReference type="RefSeq" id="WP_076110472.1">
    <property type="nucleotide sequence ID" value="NZ_MPTB01000011.1"/>
</dbReference>
<dbReference type="PROSITE" id="PS01037">
    <property type="entry name" value="SBP_BACTERIAL_1"/>
    <property type="match status" value="1"/>
</dbReference>
<dbReference type="PANTHER" id="PTHR43649:SF33">
    <property type="entry name" value="POLYGALACTURONAN_RHAMNOGALACTURONAN-BINDING PROTEIN YTCQ"/>
    <property type="match status" value="1"/>
</dbReference>
<organism evidence="9 10">
    <name type="scientific">Paenibacillus borealis</name>
    <dbReference type="NCBI Taxonomy" id="160799"/>
    <lineage>
        <taxon>Bacteria</taxon>
        <taxon>Bacillati</taxon>
        <taxon>Bacillota</taxon>
        <taxon>Bacilli</taxon>
        <taxon>Bacillales</taxon>
        <taxon>Paenibacillaceae</taxon>
        <taxon>Paenibacillus</taxon>
    </lineage>
</organism>
<dbReference type="PROSITE" id="PS51257">
    <property type="entry name" value="PROKAR_LIPOPROTEIN"/>
    <property type="match status" value="1"/>
</dbReference>
<evidence type="ECO:0000313" key="9">
    <source>
        <dbReference type="EMBL" id="OMD48711.1"/>
    </source>
</evidence>
<feature type="signal peptide" evidence="8">
    <location>
        <begin position="1"/>
        <end position="22"/>
    </location>
</feature>
<evidence type="ECO:0000313" key="10">
    <source>
        <dbReference type="Proteomes" id="UP000187412"/>
    </source>
</evidence>
<protein>
    <submittedName>
        <fullName evidence="9">Binding protein msmE</fullName>
    </submittedName>
</protein>
<evidence type="ECO:0000256" key="3">
    <source>
        <dbReference type="ARBA" id="ARBA00022475"/>
    </source>
</evidence>
<evidence type="ECO:0000256" key="4">
    <source>
        <dbReference type="ARBA" id="ARBA00022729"/>
    </source>
</evidence>
<sequence length="422" mass="47185">MKKKYLSSVLAASLCLGLAACSNNENKNVEGAAENVKLTMMLTVGEQGVRDVIQEIVANYQTEHPETKIEVQFPGSNYESIMKMKMASNELPDIFDTHGWAKLRYGDYTMDLKNEPWAAKMTDTIKPTLTDESGKVYALPLNEAKDGLFYNVAVLEKYGVTPPATLDELLASAEKIKTESKGEVIPLFFSGLDPWTIGQFFDMMANPLLITPPQNEAQALLDGTFDWNKWTYLPEKFKEIYDKGYTNNDLLTAKYADEARLFAEDKLAFAFHTPSSYADIQKINPDVKMGIAPLPAIVEGDEPTFAGGERLALGAWKDTNYPEQTKDFLNYMAQPDNVKKVSDATLSPAALKDVSGGGAFSDYYDQYKDTKVLPYFDRIYLPNGMWDVMITNAQELLAGNITAKKYSENMKSEVERLKAQQK</sequence>
<dbReference type="Pfam" id="PF01547">
    <property type="entry name" value="SBP_bac_1"/>
    <property type="match status" value="1"/>
</dbReference>
<keyword evidence="5" id="KW-0472">Membrane</keyword>